<reference evidence="11 12" key="1">
    <citation type="submission" date="2022-01" db="EMBL/GenBank/DDBJ databases">
        <authorList>
            <person name="Won M."/>
            <person name="Kim S.-J."/>
            <person name="Kwon S.-W."/>
        </authorList>
    </citation>
    <scope>NUCLEOTIDE SEQUENCE [LARGE SCALE GENOMIC DNA]</scope>
    <source>
        <strain evidence="11 12">KCTC 23505</strain>
    </source>
</reference>
<dbReference type="Pfam" id="PF00512">
    <property type="entry name" value="HisKA"/>
    <property type="match status" value="1"/>
</dbReference>
<evidence type="ECO:0000256" key="4">
    <source>
        <dbReference type="ARBA" id="ARBA00022679"/>
    </source>
</evidence>
<proteinExistence type="predicted"/>
<evidence type="ECO:0000313" key="11">
    <source>
        <dbReference type="EMBL" id="MCF3948696.1"/>
    </source>
</evidence>
<feature type="transmembrane region" description="Helical" evidence="9">
    <location>
        <begin position="452"/>
        <end position="472"/>
    </location>
</feature>
<dbReference type="InterPro" id="IPR005467">
    <property type="entry name" value="His_kinase_dom"/>
</dbReference>
<feature type="transmembrane region" description="Helical" evidence="9">
    <location>
        <begin position="213"/>
        <end position="233"/>
    </location>
</feature>
<dbReference type="Pfam" id="PF02518">
    <property type="entry name" value="HATPase_c"/>
    <property type="match status" value="1"/>
</dbReference>
<keyword evidence="3" id="KW-0597">Phosphoprotein</keyword>
<feature type="transmembrane region" description="Helical" evidence="9">
    <location>
        <begin position="254"/>
        <end position="284"/>
    </location>
</feature>
<feature type="transmembrane region" description="Helical" evidence="9">
    <location>
        <begin position="134"/>
        <end position="163"/>
    </location>
</feature>
<evidence type="ECO:0000256" key="3">
    <source>
        <dbReference type="ARBA" id="ARBA00022553"/>
    </source>
</evidence>
<evidence type="ECO:0000256" key="6">
    <source>
        <dbReference type="ARBA" id="ARBA00022777"/>
    </source>
</evidence>
<comment type="caution">
    <text evidence="11">The sequence shown here is derived from an EMBL/GenBank/DDBJ whole genome shotgun (WGS) entry which is preliminary data.</text>
</comment>
<evidence type="ECO:0000256" key="1">
    <source>
        <dbReference type="ARBA" id="ARBA00000085"/>
    </source>
</evidence>
<keyword evidence="4" id="KW-0808">Transferase</keyword>
<evidence type="ECO:0000256" key="2">
    <source>
        <dbReference type="ARBA" id="ARBA00012438"/>
    </source>
</evidence>
<dbReference type="SMART" id="SM00388">
    <property type="entry name" value="HisKA"/>
    <property type="match status" value="1"/>
</dbReference>
<dbReference type="InterPro" id="IPR036890">
    <property type="entry name" value="HATPase_C_sf"/>
</dbReference>
<feature type="transmembrane region" description="Helical" evidence="9">
    <location>
        <begin position="73"/>
        <end position="93"/>
    </location>
</feature>
<evidence type="ECO:0000313" key="12">
    <source>
        <dbReference type="Proteomes" id="UP001521209"/>
    </source>
</evidence>
<dbReference type="SUPFAM" id="SSF55874">
    <property type="entry name" value="ATPase domain of HSP90 chaperone/DNA topoisomerase II/histidine kinase"/>
    <property type="match status" value="1"/>
</dbReference>
<feature type="domain" description="Histidine kinase" evidence="10">
    <location>
        <begin position="665"/>
        <end position="874"/>
    </location>
</feature>
<gene>
    <name evidence="11" type="ORF">L2A60_18735</name>
</gene>
<dbReference type="EC" id="2.7.13.3" evidence="2"/>
<sequence length="876" mass="96284">MDIPPPRATRSYQAWIANETLEDYSLRYAAESFRKWSPWVIANTALGGISFLALEAIGGVITLNYGFANALPAIAIVSFLIFLISIPIAYYAARYNIDMDLLTRGAGFGYIGSTITSLTYVTFTFIFFALEGAILAQAMKICIGIPLVIGYIVSSLVIIPITFMGVTMISRLQRVTQPLWLVMLITPFVVILVKKPSVFENWIRFHPSGSGGHFSFIAFGMAVSLLCSLVIQIGEQVDYLRFLPNRTAENRIQWWATVLMAGPGWILIGGLKILFGSFLAVLVIDAGLPRATALEPIHMYIQAYSYLSGDPKIVLILAAIFVLVSQIKINVTNAYAGSLAWSNFFSRVTHYHPGRVVWLIFNILISLLLMLLGIFNTLSLVLTVYSNVAIAWIGAIFADLAILKPLGVSPPFIEFKRAHLHNINPVGCGAMAIASVTSLLCFAGTLGPGLQAYSAPLSFGISLVAAVAIGFLTRGRYYLARSPSGFERTASGAVRCEICSHDYERSDMAWCSFYEQPICSLCCSLDAHCHDICKAADGSTVRLHRERLGRLLEEKIAPRMGQRLAKVCGILFALAVVTGAVILLTYRLTALDGEPTSLDASGLLVRIYVAVLPLLAVGAWWVVLAHESRELAERDLVASLDMLRSAQHELAQNERLAAIGELTATVSHELRNPLGTLVSSIGLLRRSIANPPTEVRGELDRIERNIWRCNRIIEELLEFSRRREPIYTPIVIDNWIAQHLAEQRGLETIRVELSLCSGATIRADAERLHQAFVNVVLNAIQAIEAREIPGTGILRIATRMNDGTLLLSIADNGPGMPVEIRQRIFEPLFSTKAFGVGLGMPLVKRVMEQHDGSVLVESEVERGTKVILRLPLRAHA</sequence>
<keyword evidence="8" id="KW-0902">Two-component regulatory system</keyword>
<evidence type="ECO:0000259" key="10">
    <source>
        <dbReference type="PROSITE" id="PS50109"/>
    </source>
</evidence>
<keyword evidence="9" id="KW-1133">Transmembrane helix</keyword>
<evidence type="ECO:0000256" key="8">
    <source>
        <dbReference type="ARBA" id="ARBA00023012"/>
    </source>
</evidence>
<keyword evidence="7 11" id="KW-0067">ATP-binding</keyword>
<feature type="transmembrane region" description="Helical" evidence="9">
    <location>
        <begin position="384"/>
        <end position="403"/>
    </location>
</feature>
<dbReference type="CDD" id="cd00075">
    <property type="entry name" value="HATPase"/>
    <property type="match status" value="1"/>
</dbReference>
<dbReference type="RefSeq" id="WP_235706008.1">
    <property type="nucleotide sequence ID" value="NZ_JAKGBZ010000071.1"/>
</dbReference>
<dbReference type="PANTHER" id="PTHR43065:SF10">
    <property type="entry name" value="PEROXIDE STRESS-ACTIVATED HISTIDINE KINASE MAK3"/>
    <property type="match status" value="1"/>
</dbReference>
<dbReference type="SMART" id="SM00387">
    <property type="entry name" value="HATPase_c"/>
    <property type="match status" value="1"/>
</dbReference>
<feature type="transmembrane region" description="Helical" evidence="9">
    <location>
        <begin position="40"/>
        <end position="67"/>
    </location>
</feature>
<protein>
    <recommendedName>
        <fullName evidence="2">histidine kinase</fullName>
        <ecNumber evidence="2">2.7.13.3</ecNumber>
    </recommendedName>
</protein>
<dbReference type="InterPro" id="IPR036097">
    <property type="entry name" value="HisK_dim/P_sf"/>
</dbReference>
<dbReference type="EMBL" id="JAKGBZ010000071">
    <property type="protein sequence ID" value="MCF3948696.1"/>
    <property type="molecule type" value="Genomic_DNA"/>
</dbReference>
<keyword evidence="9" id="KW-0812">Transmembrane</keyword>
<evidence type="ECO:0000256" key="5">
    <source>
        <dbReference type="ARBA" id="ARBA00022741"/>
    </source>
</evidence>
<dbReference type="Proteomes" id="UP001521209">
    <property type="component" value="Unassembled WGS sequence"/>
</dbReference>
<feature type="transmembrane region" description="Helical" evidence="9">
    <location>
        <begin position="356"/>
        <end position="378"/>
    </location>
</feature>
<keyword evidence="9" id="KW-0472">Membrane</keyword>
<feature type="transmembrane region" description="Helical" evidence="9">
    <location>
        <begin position="423"/>
        <end position="446"/>
    </location>
</feature>
<keyword evidence="6" id="KW-0418">Kinase</keyword>
<dbReference type="PRINTS" id="PR00344">
    <property type="entry name" value="BCTRLSENSOR"/>
</dbReference>
<feature type="transmembrane region" description="Helical" evidence="9">
    <location>
        <begin position="105"/>
        <end position="128"/>
    </location>
</feature>
<dbReference type="SUPFAM" id="SSF47384">
    <property type="entry name" value="Homodimeric domain of signal transducing histidine kinase"/>
    <property type="match status" value="1"/>
</dbReference>
<dbReference type="PROSITE" id="PS50109">
    <property type="entry name" value="HIS_KIN"/>
    <property type="match status" value="1"/>
</dbReference>
<accession>A0ABS9E114</accession>
<organism evidence="11 12">
    <name type="scientific">Acidiphilium iwatense</name>
    <dbReference type="NCBI Taxonomy" id="768198"/>
    <lineage>
        <taxon>Bacteria</taxon>
        <taxon>Pseudomonadati</taxon>
        <taxon>Pseudomonadota</taxon>
        <taxon>Alphaproteobacteria</taxon>
        <taxon>Acetobacterales</taxon>
        <taxon>Acidocellaceae</taxon>
        <taxon>Acidiphilium</taxon>
    </lineage>
</organism>
<dbReference type="CDD" id="cd00082">
    <property type="entry name" value="HisKA"/>
    <property type="match status" value="1"/>
</dbReference>
<evidence type="ECO:0000256" key="9">
    <source>
        <dbReference type="SAM" id="Phobius"/>
    </source>
</evidence>
<dbReference type="InterPro" id="IPR003594">
    <property type="entry name" value="HATPase_dom"/>
</dbReference>
<feature type="transmembrane region" description="Helical" evidence="9">
    <location>
        <begin position="605"/>
        <end position="624"/>
    </location>
</feature>
<name>A0ABS9E114_9PROT</name>
<dbReference type="Gene3D" id="1.10.287.130">
    <property type="match status" value="1"/>
</dbReference>
<dbReference type="Gene3D" id="1.10.4160.10">
    <property type="entry name" value="Hydantoin permease"/>
    <property type="match status" value="1"/>
</dbReference>
<dbReference type="PANTHER" id="PTHR43065">
    <property type="entry name" value="SENSOR HISTIDINE KINASE"/>
    <property type="match status" value="1"/>
</dbReference>
<dbReference type="GO" id="GO:0005524">
    <property type="term" value="F:ATP binding"/>
    <property type="evidence" value="ECO:0007669"/>
    <property type="project" value="UniProtKB-KW"/>
</dbReference>
<evidence type="ECO:0000256" key="7">
    <source>
        <dbReference type="ARBA" id="ARBA00022840"/>
    </source>
</evidence>
<keyword evidence="5" id="KW-0547">Nucleotide-binding</keyword>
<feature type="transmembrane region" description="Helical" evidence="9">
    <location>
        <begin position="175"/>
        <end position="193"/>
    </location>
</feature>
<dbReference type="InterPro" id="IPR003661">
    <property type="entry name" value="HisK_dim/P_dom"/>
</dbReference>
<dbReference type="Gene3D" id="3.30.565.10">
    <property type="entry name" value="Histidine kinase-like ATPase, C-terminal domain"/>
    <property type="match status" value="1"/>
</dbReference>
<dbReference type="InterPro" id="IPR004358">
    <property type="entry name" value="Sig_transdc_His_kin-like_C"/>
</dbReference>
<feature type="transmembrane region" description="Helical" evidence="9">
    <location>
        <begin position="313"/>
        <end position="336"/>
    </location>
</feature>
<comment type="catalytic activity">
    <reaction evidence="1">
        <text>ATP + protein L-histidine = ADP + protein N-phospho-L-histidine.</text>
        <dbReference type="EC" id="2.7.13.3"/>
    </reaction>
</comment>
<feature type="transmembrane region" description="Helical" evidence="9">
    <location>
        <begin position="564"/>
        <end position="585"/>
    </location>
</feature>
<keyword evidence="12" id="KW-1185">Reference proteome</keyword>